<dbReference type="AlphaFoldDB" id="A0A061IDK0"/>
<organism evidence="1 2">
    <name type="scientific">Cricetulus griseus</name>
    <name type="common">Chinese hamster</name>
    <name type="synonym">Cricetulus barabensis griseus</name>
    <dbReference type="NCBI Taxonomy" id="10029"/>
    <lineage>
        <taxon>Eukaryota</taxon>
        <taxon>Metazoa</taxon>
        <taxon>Chordata</taxon>
        <taxon>Craniata</taxon>
        <taxon>Vertebrata</taxon>
        <taxon>Euteleostomi</taxon>
        <taxon>Mammalia</taxon>
        <taxon>Eutheria</taxon>
        <taxon>Euarchontoglires</taxon>
        <taxon>Glires</taxon>
        <taxon>Rodentia</taxon>
        <taxon>Myomorpha</taxon>
        <taxon>Muroidea</taxon>
        <taxon>Cricetidae</taxon>
        <taxon>Cricetinae</taxon>
        <taxon>Cricetulus</taxon>
    </lineage>
</organism>
<sequence length="69" mass="7955">MARVQQYSPIPVPRARAFQYVGSSDLIKTKAIKGSVLQEPSAFRPMIHTRIWKHSPPNCHHRTKEKNTM</sequence>
<dbReference type="Proteomes" id="UP000030759">
    <property type="component" value="Unassembled WGS sequence"/>
</dbReference>
<evidence type="ECO:0000313" key="1">
    <source>
        <dbReference type="EMBL" id="ERE79610.1"/>
    </source>
</evidence>
<gene>
    <name evidence="1" type="ORF">H671_3g9464</name>
</gene>
<name>A0A061IDK0_CRIGR</name>
<evidence type="ECO:0000313" key="2">
    <source>
        <dbReference type="Proteomes" id="UP000030759"/>
    </source>
</evidence>
<protein>
    <submittedName>
        <fullName evidence="1">Uncharacterized protein</fullName>
    </submittedName>
</protein>
<reference evidence="2" key="1">
    <citation type="journal article" date="2013" name="Nat. Biotechnol.">
        <title>Chinese hamster genome sequenced from sorted chromosomes.</title>
        <authorList>
            <person name="Brinkrolf K."/>
            <person name="Rupp O."/>
            <person name="Laux H."/>
            <person name="Kollin F."/>
            <person name="Ernst W."/>
            <person name="Linke B."/>
            <person name="Kofler R."/>
            <person name="Romand S."/>
            <person name="Hesse F."/>
            <person name="Budach W.E."/>
            <person name="Galosy S."/>
            <person name="Muller D."/>
            <person name="Noll T."/>
            <person name="Wienberg J."/>
            <person name="Jostock T."/>
            <person name="Leonard M."/>
            <person name="Grillari J."/>
            <person name="Tauch A."/>
            <person name="Goesmann A."/>
            <person name="Helk B."/>
            <person name="Mott J.E."/>
            <person name="Puhler A."/>
            <person name="Borth N."/>
        </authorList>
    </citation>
    <scope>NUCLEOTIDE SEQUENCE [LARGE SCALE GENOMIC DNA]</scope>
    <source>
        <strain evidence="2">17A/GY</strain>
    </source>
</reference>
<dbReference type="EMBL" id="KE672000">
    <property type="protein sequence ID" value="ERE79610.1"/>
    <property type="molecule type" value="Genomic_DNA"/>
</dbReference>
<accession>A0A061IDK0</accession>
<proteinExistence type="predicted"/>